<accession>A0A5C3EBY3</accession>
<sequence>MSARRFLSCSSLFWRASHLEQHRDPQEIMTPDTNLQRQRHTALAGQGGFFDGVSPAQSEGIPHTPISMSIEHVYVPPHLAPSSHQDSTFAPLVRAHHGPTTDHYTHSGYPTTPSLDFSKMEGGSGEKAAAEAVLAVEAPSTQQNVASVMGPPRYVKSRFSSDPARALPPVRAVRFAPIPSFDPPITEIRPVRLLGNAGGTVASGSDGPIDPWEYAMRKILGSQEIQLRGAGRDKDVYIAEHAENAADHHANTMPPGFSLSHVSPYTAHHPHFFEELKGLRKAAVDKETLGQYTNRKFVYLNSRSHMQHLNEEYFADKLLFLPVNPDTLEKSALDHIASSQQATLVLPPTREDGLPVLMVRHNADILNSKKVKSLAGDLASQDHVVSLWSPILQEGKHNTFVLYGLGQLAESDKAEAINRLRHTWNQWKQFRRGPISAIEDLTKYYPH</sequence>
<gene>
    <name evidence="1" type="ORF">UTRI_10695</name>
</gene>
<evidence type="ECO:0000313" key="2">
    <source>
        <dbReference type="Proteomes" id="UP000324022"/>
    </source>
</evidence>
<keyword evidence="2" id="KW-1185">Reference proteome</keyword>
<reference evidence="1 2" key="1">
    <citation type="submission" date="2018-03" db="EMBL/GenBank/DDBJ databases">
        <authorList>
            <person name="Guldener U."/>
        </authorList>
    </citation>
    <scope>NUCLEOTIDE SEQUENCE [LARGE SCALE GENOMIC DNA]</scope>
    <source>
        <strain evidence="1 2">NBRC100155</strain>
    </source>
</reference>
<protein>
    <submittedName>
        <fullName evidence="1">Uncharacterized protein</fullName>
    </submittedName>
</protein>
<proteinExistence type="predicted"/>
<dbReference type="AlphaFoldDB" id="A0A5C3EBY3"/>
<evidence type="ECO:0000313" key="1">
    <source>
        <dbReference type="EMBL" id="SPO27086.1"/>
    </source>
</evidence>
<organism evidence="1 2">
    <name type="scientific">Ustilago trichophora</name>
    <dbReference type="NCBI Taxonomy" id="86804"/>
    <lineage>
        <taxon>Eukaryota</taxon>
        <taxon>Fungi</taxon>
        <taxon>Dikarya</taxon>
        <taxon>Basidiomycota</taxon>
        <taxon>Ustilaginomycotina</taxon>
        <taxon>Ustilaginomycetes</taxon>
        <taxon>Ustilaginales</taxon>
        <taxon>Ustilaginaceae</taxon>
        <taxon>Ustilago</taxon>
    </lineage>
</organism>
<name>A0A5C3EBY3_9BASI</name>
<dbReference type="EMBL" id="OOIN01000016">
    <property type="protein sequence ID" value="SPO27086.1"/>
    <property type="molecule type" value="Genomic_DNA"/>
</dbReference>
<dbReference type="Proteomes" id="UP000324022">
    <property type="component" value="Unassembled WGS sequence"/>
</dbReference>